<sequence length="524" mass="58176">MGQVYDHIPQSLIDWIQRQHVFWVATAPLAQTGHVNVSPKGLEGTFHIDGPNRVWYEDMTGSGCETIAHIRENGRITFHFVSLDTIPKIVRLYGKGLTYEFGTPEYERFIPISTRRAGSRAVIVSDIHRVSTSCGWGVPIYKFQTHRTKLVKFSYTIEDRDLAFQAQSQDGEGKAENGLKAYWAKTNQFSIDNLPGLSSCLDTKVPLANGGPVTPVPEVQSTKPMKRFAPLKIEIADLMRVFFGFVLGILVSFLLRGIEALPHNILEWILKQEMFWVATAPLAAHGHVNVSPKGVRNCFHIVDANKVWYEDLTGSGNETISHLRENGRITVMFNAFDGPPRITRLFGKGIVHEFGTPEYDALIPECSRQPGSRAAIVVEIHKVSTSCGYTVPYYDFRSHRTMLLENMKRREEADAAVAENGTGDLESEKMAEKGLKAYWINKNSTSLDGLPGLCVAPYTDKVPRSELDIQLSRQGGGVAEQPVTTAVVEHVKSVYDDLKLIVAFGLGLIIAMASVNVTSRMGVV</sequence>
<dbReference type="InterPro" id="IPR012349">
    <property type="entry name" value="Split_barrel_FMN-bd"/>
</dbReference>
<dbReference type="SUPFAM" id="SSF50475">
    <property type="entry name" value="FMN-binding split barrel"/>
    <property type="match status" value="2"/>
</dbReference>
<dbReference type="Gene3D" id="2.30.110.10">
    <property type="entry name" value="Electron Transport, Fmn-binding Protein, Chain A"/>
    <property type="match status" value="2"/>
</dbReference>
<dbReference type="VEuPathDB" id="FungiDB:BD410DRAFT_839844"/>
<dbReference type="OrthoDB" id="539398at2759"/>
<feature type="transmembrane region" description="Helical" evidence="1">
    <location>
        <begin position="235"/>
        <end position="255"/>
    </location>
</feature>
<dbReference type="Proteomes" id="UP000294933">
    <property type="component" value="Unassembled WGS sequence"/>
</dbReference>
<keyword evidence="1" id="KW-0472">Membrane</keyword>
<reference evidence="2 3" key="1">
    <citation type="submission" date="2018-06" db="EMBL/GenBank/DDBJ databases">
        <title>A transcriptomic atlas of mushroom development highlights an independent origin of complex multicellularity.</title>
        <authorList>
            <consortium name="DOE Joint Genome Institute"/>
            <person name="Krizsan K."/>
            <person name="Almasi E."/>
            <person name="Merenyi Z."/>
            <person name="Sahu N."/>
            <person name="Viragh M."/>
            <person name="Koszo T."/>
            <person name="Mondo S."/>
            <person name="Kiss B."/>
            <person name="Balint B."/>
            <person name="Kues U."/>
            <person name="Barry K."/>
            <person name="Hegedus J.C."/>
            <person name="Henrissat B."/>
            <person name="Johnson J."/>
            <person name="Lipzen A."/>
            <person name="Ohm R."/>
            <person name="Nagy I."/>
            <person name="Pangilinan J."/>
            <person name="Yan J."/>
            <person name="Xiong Y."/>
            <person name="Grigoriev I.V."/>
            <person name="Hibbett D.S."/>
            <person name="Nagy L.G."/>
        </authorList>
    </citation>
    <scope>NUCLEOTIDE SEQUENCE [LARGE SCALE GENOMIC DNA]</scope>
    <source>
        <strain evidence="2 3">SZMC22713</strain>
    </source>
</reference>
<keyword evidence="1" id="KW-1133">Transmembrane helix</keyword>
<keyword evidence="1" id="KW-0812">Transmembrane</keyword>
<gene>
    <name evidence="2" type="ORF">BD410DRAFT_839844</name>
</gene>
<keyword evidence="3" id="KW-1185">Reference proteome</keyword>
<organism evidence="2 3">
    <name type="scientific">Rickenella mellea</name>
    <dbReference type="NCBI Taxonomy" id="50990"/>
    <lineage>
        <taxon>Eukaryota</taxon>
        <taxon>Fungi</taxon>
        <taxon>Dikarya</taxon>
        <taxon>Basidiomycota</taxon>
        <taxon>Agaricomycotina</taxon>
        <taxon>Agaricomycetes</taxon>
        <taxon>Hymenochaetales</taxon>
        <taxon>Rickenellaceae</taxon>
        <taxon>Rickenella</taxon>
    </lineage>
</organism>
<feature type="transmembrane region" description="Helical" evidence="1">
    <location>
        <begin position="500"/>
        <end position="518"/>
    </location>
</feature>
<dbReference type="PANTHER" id="PTHR39336:SF3">
    <property type="entry name" value="PYRIDOXAMINE PHOSPHATE OXIDASE"/>
    <property type="match status" value="1"/>
</dbReference>
<proteinExistence type="predicted"/>
<dbReference type="EMBL" id="ML170175">
    <property type="protein sequence ID" value="TDL22402.1"/>
    <property type="molecule type" value="Genomic_DNA"/>
</dbReference>
<name>A0A4Y7Q5G5_9AGAM</name>
<evidence type="ECO:0008006" key="4">
    <source>
        <dbReference type="Google" id="ProtNLM"/>
    </source>
</evidence>
<evidence type="ECO:0000256" key="1">
    <source>
        <dbReference type="SAM" id="Phobius"/>
    </source>
</evidence>
<dbReference type="AlphaFoldDB" id="A0A4Y7Q5G5"/>
<accession>A0A4Y7Q5G5</accession>
<dbReference type="STRING" id="50990.A0A4Y7Q5G5"/>
<evidence type="ECO:0000313" key="2">
    <source>
        <dbReference type="EMBL" id="TDL22402.1"/>
    </source>
</evidence>
<protein>
    <recommendedName>
        <fullName evidence="4">Pyridoxamine 5'-phosphate oxidase putative domain-containing protein</fullName>
    </recommendedName>
</protein>
<evidence type="ECO:0000313" key="3">
    <source>
        <dbReference type="Proteomes" id="UP000294933"/>
    </source>
</evidence>
<dbReference type="PANTHER" id="PTHR39336">
    <property type="entry name" value="PYRIDOXAMINE PHOSPHATE OXIDASE FAMILY PROTEIN (AFU_ORTHOLOGUE AFUA_6G11440)"/>
    <property type="match status" value="1"/>
</dbReference>